<dbReference type="CDD" id="cd00761">
    <property type="entry name" value="Glyco_tranf_GTA_type"/>
    <property type="match status" value="1"/>
</dbReference>
<dbReference type="Proteomes" id="UP000324611">
    <property type="component" value="Unassembled WGS sequence"/>
</dbReference>
<comment type="caution">
    <text evidence="2">The sequence shown here is derived from an EMBL/GenBank/DDBJ whole genome shotgun (WGS) entry which is preliminary data.</text>
</comment>
<dbReference type="InterPro" id="IPR029044">
    <property type="entry name" value="Nucleotide-diphossugar_trans"/>
</dbReference>
<dbReference type="PANTHER" id="PTHR43685:SF2">
    <property type="entry name" value="GLYCOSYLTRANSFERASE 2-LIKE DOMAIN-CONTAINING PROTEIN"/>
    <property type="match status" value="1"/>
</dbReference>
<dbReference type="InterPro" id="IPR050834">
    <property type="entry name" value="Glycosyltransf_2"/>
</dbReference>
<dbReference type="SUPFAM" id="SSF53448">
    <property type="entry name" value="Nucleotide-diphospho-sugar transferases"/>
    <property type="match status" value="1"/>
</dbReference>
<name>A0A5B2VM13_9BACT</name>
<evidence type="ECO:0000313" key="2">
    <source>
        <dbReference type="EMBL" id="KAA2239894.1"/>
    </source>
</evidence>
<dbReference type="Gene3D" id="3.90.550.10">
    <property type="entry name" value="Spore Coat Polysaccharide Biosynthesis Protein SpsA, Chain A"/>
    <property type="match status" value="1"/>
</dbReference>
<feature type="domain" description="Glycosyltransferase 2-like" evidence="1">
    <location>
        <begin position="5"/>
        <end position="131"/>
    </location>
</feature>
<sequence length="326" mass="37773">MKGITVIICCYNSAARLPRTLACLQAQVAPPDFKWEIVLVNNASTDDTVAVAQSIWSREFPTRTVCRIVEEPIPGQYFARMRGVLEARYKVVMFCDDDNELDKDYVYQAWKVMAKDDRIGAAGGQIHPVTDAASWPDWFEEYKDKYATGVPAPQSGDVSHRGFVLGAGMITRRHLFLQVFDERYPSLLNGRHGSSLSTGDDFEYCKRLLLWGYTLYYEQCLKIHHFIPQERLTFNYRERLMQGILASRTVLSEYDKALILQKRNQHKNRWRLLLLGPFRILFARLGLSSRNLTDERLVFFYLAPFTMKADPVKTIIKRFIQHQNDL</sequence>
<accession>A0A5B2VM13</accession>
<proteinExistence type="predicted"/>
<reference evidence="2 3" key="2">
    <citation type="submission" date="2019-09" db="EMBL/GenBank/DDBJ databases">
        <authorList>
            <person name="Jin C."/>
        </authorList>
    </citation>
    <scope>NUCLEOTIDE SEQUENCE [LARGE SCALE GENOMIC DNA]</scope>
    <source>
        <strain evidence="2 3">BN140078</strain>
    </source>
</reference>
<reference evidence="2 3" key="1">
    <citation type="submission" date="2019-09" db="EMBL/GenBank/DDBJ databases">
        <title>Chitinophaga ginsengihumi sp. nov., isolated from soil of ginseng rhizosphere.</title>
        <authorList>
            <person name="Lee J."/>
        </authorList>
    </citation>
    <scope>NUCLEOTIDE SEQUENCE [LARGE SCALE GENOMIC DNA]</scope>
    <source>
        <strain evidence="2 3">BN140078</strain>
    </source>
</reference>
<dbReference type="InterPro" id="IPR001173">
    <property type="entry name" value="Glyco_trans_2-like"/>
</dbReference>
<gene>
    <name evidence="2" type="ORF">F0L74_27290</name>
</gene>
<dbReference type="EMBL" id="VUOC01000004">
    <property type="protein sequence ID" value="KAA2239894.1"/>
    <property type="molecule type" value="Genomic_DNA"/>
</dbReference>
<dbReference type="Pfam" id="PF00535">
    <property type="entry name" value="Glycos_transf_2"/>
    <property type="match status" value="1"/>
</dbReference>
<keyword evidence="2" id="KW-0808">Transferase</keyword>
<evidence type="ECO:0000313" key="3">
    <source>
        <dbReference type="Proteomes" id="UP000324611"/>
    </source>
</evidence>
<keyword evidence="3" id="KW-1185">Reference proteome</keyword>
<dbReference type="PANTHER" id="PTHR43685">
    <property type="entry name" value="GLYCOSYLTRANSFERASE"/>
    <property type="match status" value="1"/>
</dbReference>
<evidence type="ECO:0000259" key="1">
    <source>
        <dbReference type="Pfam" id="PF00535"/>
    </source>
</evidence>
<dbReference type="GO" id="GO:0016740">
    <property type="term" value="F:transferase activity"/>
    <property type="evidence" value="ECO:0007669"/>
    <property type="project" value="UniProtKB-KW"/>
</dbReference>
<dbReference type="AlphaFoldDB" id="A0A5B2VM13"/>
<dbReference type="RefSeq" id="WP_149841071.1">
    <property type="nucleotide sequence ID" value="NZ_VUOC01000004.1"/>
</dbReference>
<organism evidence="2 3">
    <name type="scientific">Chitinophaga agrisoli</name>
    <dbReference type="NCBI Taxonomy" id="2607653"/>
    <lineage>
        <taxon>Bacteria</taxon>
        <taxon>Pseudomonadati</taxon>
        <taxon>Bacteroidota</taxon>
        <taxon>Chitinophagia</taxon>
        <taxon>Chitinophagales</taxon>
        <taxon>Chitinophagaceae</taxon>
        <taxon>Chitinophaga</taxon>
    </lineage>
</organism>
<protein>
    <submittedName>
        <fullName evidence="2">Glycosyltransferase family 2 protein</fullName>
    </submittedName>
</protein>